<reference evidence="2 3" key="1">
    <citation type="journal article" date="2007" name="J. Bacteriol.">
        <title>The complete genome sequence of Roseobacter denitrificans reveals a mixotrophic rather than photosynthetic metabolism.</title>
        <authorList>
            <person name="Swingley W.D."/>
            <person name="Sadekar S."/>
            <person name="Mastrian S.D."/>
            <person name="Matthies H.J."/>
            <person name="Hao J."/>
            <person name="Ramos H."/>
            <person name="Acharya C.R."/>
            <person name="Conrad A.L."/>
            <person name="Taylor H.L."/>
            <person name="Dejesa L.C."/>
            <person name="Shah M.K."/>
            <person name="O'huallachain M.E."/>
            <person name="Lince M.T."/>
            <person name="Blankenship R.E."/>
            <person name="Beatty J.T."/>
            <person name="Touchman J.W."/>
        </authorList>
    </citation>
    <scope>NUCLEOTIDE SEQUENCE [LARGE SCALE GENOMIC DNA]</scope>
    <source>
        <strain evidence="3">ATCC 33942 / OCh 114</strain>
    </source>
</reference>
<feature type="region of interest" description="Disordered" evidence="1">
    <location>
        <begin position="181"/>
        <end position="273"/>
    </location>
</feature>
<dbReference type="EMBL" id="CP000362">
    <property type="protein sequence ID" value="ABG32055.1"/>
    <property type="molecule type" value="Genomic_DNA"/>
</dbReference>
<dbReference type="Proteomes" id="UP000007029">
    <property type="component" value="Chromosome"/>
</dbReference>
<evidence type="ECO:0000313" key="2">
    <source>
        <dbReference type="EMBL" id="ABG32055.1"/>
    </source>
</evidence>
<protein>
    <submittedName>
        <fullName evidence="2">Uncharacterized protein</fullName>
    </submittedName>
</protein>
<feature type="compositionally biased region" description="Basic and acidic residues" evidence="1">
    <location>
        <begin position="256"/>
        <end position="265"/>
    </location>
</feature>
<evidence type="ECO:0000313" key="3">
    <source>
        <dbReference type="Proteomes" id="UP000007029"/>
    </source>
</evidence>
<feature type="compositionally biased region" description="Basic residues" evidence="1">
    <location>
        <begin position="237"/>
        <end position="255"/>
    </location>
</feature>
<dbReference type="KEGG" id="rde:RD1_2495"/>
<sequence>MMLAPSKASTRIQRLPPNVGWSMSWPSTFACWKCPNVWFKEFETLHAPAVLGPSYICARSAGLSCASCPFAPALSTEFADGNKVEPKEDRDKECREQRQWVIVDDVGRILGQQMCKAFGCHDPKGYGKDEVQYPYDVRPHQQFLCVRRPAGQGCTGLPSGDPGPDVTQPRRQCEFRWNAAAEPPDQENSAHDAGNLKGGDGGKGRGHGDASPQRCEPREPPDNHRAAKQESQDNRRVLKGRRYVQHVGFRGRHHDGKPQPEQERRHRDRNPCLPCREVGPACPDHQDRDRNKRQCDSKGAHIENKKVCHVISLRLWGMNSKV</sequence>
<evidence type="ECO:0000256" key="1">
    <source>
        <dbReference type="SAM" id="MobiDB-lite"/>
    </source>
</evidence>
<keyword evidence="3" id="KW-1185">Reference proteome</keyword>
<accession>Q166N8</accession>
<feature type="compositionally biased region" description="Basic and acidic residues" evidence="1">
    <location>
        <begin position="215"/>
        <end position="236"/>
    </location>
</feature>
<organism evidence="2 3">
    <name type="scientific">Roseobacter denitrificans (strain ATCC 33942 / OCh 114)</name>
    <name type="common">Erythrobacter sp. (strain OCh 114)</name>
    <name type="synonym">Roseobacter denitrificans</name>
    <dbReference type="NCBI Taxonomy" id="375451"/>
    <lineage>
        <taxon>Bacteria</taxon>
        <taxon>Pseudomonadati</taxon>
        <taxon>Pseudomonadota</taxon>
        <taxon>Alphaproteobacteria</taxon>
        <taxon>Rhodobacterales</taxon>
        <taxon>Roseobacteraceae</taxon>
        <taxon>Roseobacter</taxon>
    </lineage>
</organism>
<dbReference type="HOGENOM" id="CLU_862994_0_0_5"/>
<name>Q166N8_ROSDO</name>
<dbReference type="AlphaFoldDB" id="Q166N8"/>
<proteinExistence type="predicted"/>
<dbReference type="PROSITE" id="PS51257">
    <property type="entry name" value="PROKAR_LIPOPROTEIN"/>
    <property type="match status" value="1"/>
</dbReference>
<gene>
    <name evidence="2" type="ordered locus">RD1_2495</name>
</gene>